<name>A0A2S9YIU7_9BACT</name>
<feature type="active site" description="Nucleophile" evidence="8">
    <location>
        <position position="409"/>
    </location>
</feature>
<evidence type="ECO:0000256" key="7">
    <source>
        <dbReference type="ARBA" id="ARBA00023004"/>
    </source>
</evidence>
<dbReference type="NCBIfam" id="TIGR00479">
    <property type="entry name" value="rumA"/>
    <property type="match status" value="1"/>
</dbReference>
<dbReference type="PANTHER" id="PTHR11061">
    <property type="entry name" value="RNA M5U METHYLTRANSFERASE"/>
    <property type="match status" value="1"/>
</dbReference>
<dbReference type="InterPro" id="IPR029063">
    <property type="entry name" value="SAM-dependent_MTases_sf"/>
</dbReference>
<evidence type="ECO:0000256" key="2">
    <source>
        <dbReference type="ARBA" id="ARBA00022552"/>
    </source>
</evidence>
<dbReference type="EMBL" id="PVNK01000022">
    <property type="protein sequence ID" value="PRQ05037.1"/>
    <property type="molecule type" value="Genomic_DNA"/>
</dbReference>
<dbReference type="Pfam" id="PF05958">
    <property type="entry name" value="tRNA_U5-meth_tr"/>
    <property type="match status" value="2"/>
</dbReference>
<evidence type="ECO:0000256" key="5">
    <source>
        <dbReference type="ARBA" id="ARBA00022691"/>
    </source>
</evidence>
<dbReference type="InterPro" id="IPR030391">
    <property type="entry name" value="MeTrfase_TrmA_CS"/>
</dbReference>
<evidence type="ECO:0000256" key="9">
    <source>
        <dbReference type="PROSITE-ProRule" id="PRU10015"/>
    </source>
</evidence>
<evidence type="ECO:0000313" key="11">
    <source>
        <dbReference type="Proteomes" id="UP000237968"/>
    </source>
</evidence>
<dbReference type="GO" id="GO:0003723">
    <property type="term" value="F:RNA binding"/>
    <property type="evidence" value="ECO:0007669"/>
    <property type="project" value="InterPro"/>
</dbReference>
<dbReference type="PANTHER" id="PTHR11061:SF49">
    <property type="entry name" value="23S RRNA (URACIL(1939)-C(5))-METHYLTRANSFERASE RLMD"/>
    <property type="match status" value="1"/>
</dbReference>
<keyword evidence="6" id="KW-0479">Metal-binding</keyword>
<dbReference type="GO" id="GO:0051539">
    <property type="term" value="F:4 iron, 4 sulfur cluster binding"/>
    <property type="evidence" value="ECO:0007669"/>
    <property type="project" value="UniProtKB-KW"/>
</dbReference>
<protein>
    <submittedName>
        <fullName evidence="10">23S rRNA (Uracil(1939)-C(5))-methyltransferase RlmD</fullName>
        <ecNumber evidence="10">2.1.1.190</ecNumber>
    </submittedName>
</protein>
<feature type="binding site" evidence="8">
    <location>
        <position position="285"/>
    </location>
    <ligand>
        <name>S-adenosyl-L-methionine</name>
        <dbReference type="ChEBI" id="CHEBI:59789"/>
    </ligand>
</feature>
<dbReference type="SUPFAM" id="SSF53335">
    <property type="entry name" value="S-adenosyl-L-methionine-dependent methyltransferases"/>
    <property type="match status" value="1"/>
</dbReference>
<dbReference type="PROSITE" id="PS01231">
    <property type="entry name" value="TRMA_2"/>
    <property type="match status" value="1"/>
</dbReference>
<dbReference type="OrthoDB" id="9804590at2"/>
<gene>
    <name evidence="10" type="primary">rlmD</name>
    <name evidence="10" type="ORF">ENSA5_04630</name>
</gene>
<dbReference type="HAMAP" id="MF_01010">
    <property type="entry name" value="23SrRNA_methyltr_RlmD"/>
    <property type="match status" value="1"/>
</dbReference>
<dbReference type="Proteomes" id="UP000237968">
    <property type="component" value="Unassembled WGS sequence"/>
</dbReference>
<dbReference type="CDD" id="cd02440">
    <property type="entry name" value="AdoMet_MTases"/>
    <property type="match status" value="1"/>
</dbReference>
<keyword evidence="3 8" id="KW-0489">Methyltransferase</keyword>
<keyword evidence="4 8" id="KW-0808">Transferase</keyword>
<proteinExistence type="inferred from homology"/>
<dbReference type="InterPro" id="IPR001566">
    <property type="entry name" value="23S_rRNA_MeTrfase_RlmD"/>
</dbReference>
<dbReference type="Gene3D" id="2.40.50.1070">
    <property type="match status" value="1"/>
</dbReference>
<organism evidence="10 11">
    <name type="scientific">Enhygromyxa salina</name>
    <dbReference type="NCBI Taxonomy" id="215803"/>
    <lineage>
        <taxon>Bacteria</taxon>
        <taxon>Pseudomonadati</taxon>
        <taxon>Myxococcota</taxon>
        <taxon>Polyangia</taxon>
        <taxon>Nannocystales</taxon>
        <taxon>Nannocystaceae</taxon>
        <taxon>Enhygromyxa</taxon>
    </lineage>
</organism>
<dbReference type="EC" id="2.1.1.190" evidence="10"/>
<reference evidence="10 11" key="1">
    <citation type="submission" date="2018-03" db="EMBL/GenBank/DDBJ databases">
        <title>Draft Genome Sequences of the Obligatory Marine Myxobacteria Enhygromyxa salina SWB005.</title>
        <authorList>
            <person name="Poehlein A."/>
            <person name="Moghaddam J.A."/>
            <person name="Harms H."/>
            <person name="Alanjari M."/>
            <person name="Koenig G.M."/>
            <person name="Daniel R."/>
            <person name="Schaeberle T.F."/>
        </authorList>
    </citation>
    <scope>NUCLEOTIDE SEQUENCE [LARGE SCALE GENOMIC DNA]</scope>
    <source>
        <strain evidence="10 11">SWB005</strain>
    </source>
</reference>
<comment type="similarity">
    <text evidence="8">Belongs to the class I-like SAM-binding methyltransferase superfamily. RNA M5U methyltransferase family.</text>
</comment>
<keyword evidence="11" id="KW-1185">Reference proteome</keyword>
<dbReference type="GO" id="GO:0070041">
    <property type="term" value="F:rRNA (uridine-C5-)-methyltransferase activity"/>
    <property type="evidence" value="ECO:0007669"/>
    <property type="project" value="TreeGrafter"/>
</dbReference>
<dbReference type="NCBIfam" id="NF009639">
    <property type="entry name" value="PRK13168.1"/>
    <property type="match status" value="1"/>
</dbReference>
<dbReference type="Gene3D" id="3.40.50.150">
    <property type="entry name" value="Vaccinia Virus protein VP39"/>
    <property type="match status" value="1"/>
</dbReference>
<dbReference type="RefSeq" id="WP_106389928.1">
    <property type="nucleotide sequence ID" value="NZ_PVNK01000022.1"/>
</dbReference>
<dbReference type="Gene3D" id="2.40.50.140">
    <property type="entry name" value="Nucleic acid-binding proteins"/>
    <property type="match status" value="1"/>
</dbReference>
<evidence type="ECO:0000256" key="8">
    <source>
        <dbReference type="PROSITE-ProRule" id="PRU01024"/>
    </source>
</evidence>
<evidence type="ECO:0000256" key="4">
    <source>
        <dbReference type="ARBA" id="ARBA00022679"/>
    </source>
</evidence>
<dbReference type="AlphaFoldDB" id="A0A2S9YIU7"/>
<dbReference type="PROSITE" id="PS01230">
    <property type="entry name" value="TRMA_1"/>
    <property type="match status" value="1"/>
</dbReference>
<dbReference type="InterPro" id="IPR012340">
    <property type="entry name" value="NA-bd_OB-fold"/>
</dbReference>
<keyword evidence="7" id="KW-0408">Iron</keyword>
<feature type="binding site" evidence="8">
    <location>
        <position position="383"/>
    </location>
    <ligand>
        <name>S-adenosyl-L-methionine</name>
        <dbReference type="ChEBI" id="CHEBI:59789"/>
    </ligand>
</feature>
<sequence>MGRRRRRKPKWVPERAIVGELDRRGRAVVAAGEDGRPREAHVDGALPGESIEYLRCDREGPVDAARTLEVLEPAPDRVAARCPHYGVCGGCSLMHMDPDAQVAFKQATLLADFASHGVEPERVLPALRGPTWRYRRRARLGAKLVPGKGKVVVGFREKDRRFIADLSTCEILAGPAQGPLADDPGRLISALSELIGSLSIAARTPQIEVSAGDRELALVLRVLDPPSAEDLDRLRAFAAQYELRIFLQPKGLDTVAPLETGRELLHYGLPDFEVELGFRPTDFVQINAPLNRAMIARVVELLELEADHRVLDLFCGLGNFSLALARRAAQVVGVEGDAALVERAQANAAANAMTNLSFEQRDLYKEPGAFEWPGGPFDRVLLDPPRSGAAGIVEHFEAIAAPRVVYVACSPETLARDAATLCSRHGYRLAAAGVMDMFPHTAHVESIALFER</sequence>
<accession>A0A2S9YIU7</accession>
<feature type="binding site" evidence="8">
    <location>
        <position position="314"/>
    </location>
    <ligand>
        <name>S-adenosyl-L-methionine</name>
        <dbReference type="ChEBI" id="CHEBI:59789"/>
    </ligand>
</feature>
<comment type="caution">
    <text evidence="10">The sequence shown here is derived from an EMBL/GenBank/DDBJ whole genome shotgun (WGS) entry which is preliminary data.</text>
</comment>
<dbReference type="PROSITE" id="PS51687">
    <property type="entry name" value="SAM_MT_RNA_M5U"/>
    <property type="match status" value="1"/>
</dbReference>
<keyword evidence="2" id="KW-0698">rRNA processing</keyword>
<evidence type="ECO:0000256" key="6">
    <source>
        <dbReference type="ARBA" id="ARBA00022723"/>
    </source>
</evidence>
<keyword evidence="5 8" id="KW-0949">S-adenosyl-L-methionine</keyword>
<evidence type="ECO:0000313" key="10">
    <source>
        <dbReference type="EMBL" id="PRQ05037.1"/>
    </source>
</evidence>
<keyword evidence="1" id="KW-0004">4Fe-4S</keyword>
<feature type="binding site" evidence="8">
    <location>
        <position position="335"/>
    </location>
    <ligand>
        <name>S-adenosyl-L-methionine</name>
        <dbReference type="ChEBI" id="CHEBI:59789"/>
    </ligand>
</feature>
<dbReference type="InterPro" id="IPR010280">
    <property type="entry name" value="U5_MeTrfase_fam"/>
</dbReference>
<keyword evidence="1" id="KW-0411">Iron-sulfur</keyword>
<dbReference type="GO" id="GO:0046872">
    <property type="term" value="F:metal ion binding"/>
    <property type="evidence" value="ECO:0007669"/>
    <property type="project" value="UniProtKB-KW"/>
</dbReference>
<evidence type="ECO:0000256" key="1">
    <source>
        <dbReference type="ARBA" id="ARBA00022485"/>
    </source>
</evidence>
<dbReference type="InterPro" id="IPR030390">
    <property type="entry name" value="MeTrfase_TrmA_AS"/>
</dbReference>
<dbReference type="GO" id="GO:0070475">
    <property type="term" value="P:rRNA base methylation"/>
    <property type="evidence" value="ECO:0007669"/>
    <property type="project" value="TreeGrafter"/>
</dbReference>
<evidence type="ECO:0000256" key="3">
    <source>
        <dbReference type="ARBA" id="ARBA00022603"/>
    </source>
</evidence>
<feature type="active site" evidence="9">
    <location>
        <position position="409"/>
    </location>
</feature>